<dbReference type="PROSITE" id="PS51085">
    <property type="entry name" value="2FE2S_FER_2"/>
    <property type="match status" value="1"/>
</dbReference>
<dbReference type="SUPFAM" id="SSF56176">
    <property type="entry name" value="FAD-binding/transporter-associated domain-like"/>
    <property type="match status" value="1"/>
</dbReference>
<feature type="active site" description="Proton acceptor" evidence="14">
    <location>
        <position position="1247"/>
    </location>
</feature>
<evidence type="ECO:0000256" key="5">
    <source>
        <dbReference type="ARBA" id="ARBA00022630"/>
    </source>
</evidence>
<evidence type="ECO:0000256" key="1">
    <source>
        <dbReference type="ARBA" id="ARBA00001974"/>
    </source>
</evidence>
<dbReference type="Pfam" id="PF03450">
    <property type="entry name" value="CO_deh_flav_C"/>
    <property type="match status" value="1"/>
</dbReference>
<dbReference type="FunFam" id="3.30.365.10:FF:000001">
    <property type="entry name" value="Xanthine dehydrogenase oxidase"/>
    <property type="match status" value="1"/>
</dbReference>
<organism evidence="19 20">
    <name type="scientific">Meganyctiphanes norvegica</name>
    <name type="common">Northern krill</name>
    <name type="synonym">Thysanopoda norvegica</name>
    <dbReference type="NCBI Taxonomy" id="48144"/>
    <lineage>
        <taxon>Eukaryota</taxon>
        <taxon>Metazoa</taxon>
        <taxon>Ecdysozoa</taxon>
        <taxon>Arthropoda</taxon>
        <taxon>Crustacea</taxon>
        <taxon>Multicrustacea</taxon>
        <taxon>Malacostraca</taxon>
        <taxon>Eumalacostraca</taxon>
        <taxon>Eucarida</taxon>
        <taxon>Euphausiacea</taxon>
        <taxon>Euphausiidae</taxon>
        <taxon>Meganyctiphanes</taxon>
    </lineage>
</organism>
<dbReference type="InterPro" id="IPR016167">
    <property type="entry name" value="FAD-bd_PCMH_sub1"/>
</dbReference>
<feature type="binding site" evidence="15">
    <location>
        <begin position="354"/>
        <end position="358"/>
    </location>
    <ligand>
        <name>FAD</name>
        <dbReference type="ChEBI" id="CHEBI:57692"/>
    </ligand>
</feature>
<dbReference type="EMBL" id="CAXKWB010007812">
    <property type="protein sequence ID" value="CAL4088500.1"/>
    <property type="molecule type" value="Genomic_DNA"/>
</dbReference>
<comment type="cofactor">
    <cofactor evidence="1 15">
        <name>FAD</name>
        <dbReference type="ChEBI" id="CHEBI:57692"/>
    </cofactor>
</comment>
<dbReference type="InterPro" id="IPR008274">
    <property type="entry name" value="AldOxase/xan_DH_MoCoBD1"/>
</dbReference>
<feature type="binding site" evidence="16">
    <location>
        <position position="125"/>
    </location>
    <ligand>
        <name>[2Fe-2S] cluster</name>
        <dbReference type="ChEBI" id="CHEBI:190135"/>
        <label>2</label>
    </ligand>
</feature>
<dbReference type="InterPro" id="IPR012675">
    <property type="entry name" value="Beta-grasp_dom_sf"/>
</dbReference>
<dbReference type="SUPFAM" id="SSF56003">
    <property type="entry name" value="Molybdenum cofactor-binding domain"/>
    <property type="match status" value="1"/>
</dbReference>
<keyword evidence="11 16" id="KW-0411">Iron-sulfur</keyword>
<keyword evidence="5" id="KW-0285">Flavoprotein</keyword>
<accession>A0AAV2QND9</accession>
<dbReference type="FunFam" id="3.30.365.10:FF:000002">
    <property type="entry name" value="Xanthine dehydrogenase oxidase"/>
    <property type="match status" value="1"/>
</dbReference>
<evidence type="ECO:0000259" key="18">
    <source>
        <dbReference type="PROSITE" id="PS51387"/>
    </source>
</evidence>
<gene>
    <name evidence="19" type="ORF">MNOR_LOCUS13573</name>
</gene>
<feature type="binding site" evidence="16">
    <location>
        <position position="162"/>
    </location>
    <ligand>
        <name>[2Fe-2S] cluster</name>
        <dbReference type="ChEBI" id="CHEBI:190135"/>
        <label>2</label>
    </ligand>
</feature>
<dbReference type="InterPro" id="IPR036884">
    <property type="entry name" value="2Fe-2S-bd_dom_sf"/>
</dbReference>
<dbReference type="InterPro" id="IPR016208">
    <property type="entry name" value="Ald_Oxase/xanthine_DH-like"/>
</dbReference>
<keyword evidence="10 16" id="KW-0408">Iron</keyword>
<comment type="similarity">
    <text evidence="3">Belongs to the xanthine dehydrogenase family.</text>
</comment>
<dbReference type="Pfam" id="PF20256">
    <property type="entry name" value="MoCoBD_2"/>
    <property type="match status" value="1"/>
</dbReference>
<dbReference type="InterPro" id="IPR036683">
    <property type="entry name" value="CO_DH_flav_C_dom_sf"/>
</dbReference>
<evidence type="ECO:0000259" key="17">
    <source>
        <dbReference type="PROSITE" id="PS51085"/>
    </source>
</evidence>
<feature type="binding site" evidence="16">
    <location>
        <position position="85"/>
    </location>
    <ligand>
        <name>[2Fe-2S] cluster</name>
        <dbReference type="ChEBI" id="CHEBI:190135"/>
        <label>1</label>
    </ligand>
</feature>
<dbReference type="InterPro" id="IPR002346">
    <property type="entry name" value="Mopterin_DH_FAD-bd"/>
</dbReference>
<feature type="binding site" evidence="16">
    <location>
        <position position="915"/>
    </location>
    <ligand>
        <name>Mo-molybdopterin</name>
        <dbReference type="ChEBI" id="CHEBI:71302"/>
    </ligand>
    <ligandPart>
        <name>Mo</name>
        <dbReference type="ChEBI" id="CHEBI:28685"/>
    </ligandPart>
</feature>
<dbReference type="InterPro" id="IPR016169">
    <property type="entry name" value="FAD-bd_PCMH_sub2"/>
</dbReference>
<dbReference type="InterPro" id="IPR002888">
    <property type="entry name" value="2Fe-2S-bd"/>
</dbReference>
<evidence type="ECO:0000256" key="4">
    <source>
        <dbReference type="ARBA" id="ARBA00022505"/>
    </source>
</evidence>
<dbReference type="InterPro" id="IPR005107">
    <property type="entry name" value="CO_DH_flav_C"/>
</dbReference>
<dbReference type="SUPFAM" id="SSF54292">
    <property type="entry name" value="2Fe-2S ferredoxin-like"/>
    <property type="match status" value="1"/>
</dbReference>
<dbReference type="GO" id="GO:0071949">
    <property type="term" value="F:FAD binding"/>
    <property type="evidence" value="ECO:0007669"/>
    <property type="project" value="InterPro"/>
</dbReference>
<dbReference type="SUPFAM" id="SSF55447">
    <property type="entry name" value="CO dehydrogenase flavoprotein C-terminal domain-like"/>
    <property type="match status" value="1"/>
</dbReference>
<evidence type="ECO:0000256" key="15">
    <source>
        <dbReference type="PIRSR" id="PIRSR000127-2"/>
    </source>
</evidence>
<evidence type="ECO:0000256" key="16">
    <source>
        <dbReference type="PIRSR" id="PIRSR000127-3"/>
    </source>
</evidence>
<dbReference type="PROSITE" id="PS00197">
    <property type="entry name" value="2FE2S_FER_1"/>
    <property type="match status" value="1"/>
</dbReference>
<evidence type="ECO:0008006" key="21">
    <source>
        <dbReference type="Google" id="ProtNLM"/>
    </source>
</evidence>
<comment type="subcellular location">
    <subcellularLocation>
        <location evidence="2">Peroxisome</location>
    </subcellularLocation>
</comment>
<dbReference type="InterPro" id="IPR046867">
    <property type="entry name" value="AldOxase/xan_DH_MoCoBD2"/>
</dbReference>
<comment type="cofactor">
    <cofactor evidence="13">
        <name>[2Fe-2S] cluster</name>
        <dbReference type="ChEBI" id="CHEBI:190135"/>
    </cofactor>
</comment>
<dbReference type="Pfam" id="PF01799">
    <property type="entry name" value="Fer2_2"/>
    <property type="match status" value="1"/>
</dbReference>
<dbReference type="CDD" id="cd00207">
    <property type="entry name" value="fer2"/>
    <property type="match status" value="1"/>
</dbReference>
<dbReference type="InterPro" id="IPR006058">
    <property type="entry name" value="2Fe2S_fd_BS"/>
</dbReference>
<feature type="domain" description="FAD-binding PCMH-type" evidence="18">
    <location>
        <begin position="238"/>
        <end position="421"/>
    </location>
</feature>
<feature type="binding site" evidence="16">
    <location>
        <position position="160"/>
    </location>
    <ligand>
        <name>[2Fe-2S] cluster</name>
        <dbReference type="ChEBI" id="CHEBI:190135"/>
        <label>2</label>
    </ligand>
</feature>
<keyword evidence="9" id="KW-0560">Oxidoreductase</keyword>
<evidence type="ECO:0000256" key="2">
    <source>
        <dbReference type="ARBA" id="ARBA00004275"/>
    </source>
</evidence>
<feature type="binding site" evidence="16">
    <location>
        <position position="54"/>
    </location>
    <ligand>
        <name>[2Fe-2S] cluster</name>
        <dbReference type="ChEBI" id="CHEBI:190135"/>
        <label>1</label>
    </ligand>
</feature>
<keyword evidence="7 16" id="KW-0479">Metal-binding</keyword>
<dbReference type="Gene3D" id="3.10.20.30">
    <property type="match status" value="1"/>
</dbReference>
<evidence type="ECO:0000256" key="12">
    <source>
        <dbReference type="ARBA" id="ARBA00023140"/>
    </source>
</evidence>
<dbReference type="InterPro" id="IPR001041">
    <property type="entry name" value="2Fe-2S_ferredoxin-type"/>
</dbReference>
<dbReference type="GO" id="GO:0051537">
    <property type="term" value="F:2 iron, 2 sulfur cluster binding"/>
    <property type="evidence" value="ECO:0007669"/>
    <property type="project" value="UniProtKB-KW"/>
</dbReference>
<dbReference type="SUPFAM" id="SSF54665">
    <property type="entry name" value="CO dehydrogenase molybdoprotein N-domain-like"/>
    <property type="match status" value="1"/>
</dbReference>
<keyword evidence="6 16" id="KW-0001">2Fe-2S</keyword>
<feature type="binding site" evidence="16">
    <location>
        <position position="62"/>
    </location>
    <ligand>
        <name>[2Fe-2S] cluster</name>
        <dbReference type="ChEBI" id="CHEBI:190135"/>
        <label>1</label>
    </ligand>
</feature>
<dbReference type="Gene3D" id="3.30.365.10">
    <property type="entry name" value="Aldehyde oxidase/xanthine dehydrogenase, molybdopterin binding domain"/>
    <property type="match status" value="4"/>
</dbReference>
<name>A0AAV2QND9_MEGNR</name>
<dbReference type="InterPro" id="IPR036856">
    <property type="entry name" value="Ald_Oxase/Xan_DH_a/b_sf"/>
</dbReference>
<evidence type="ECO:0000256" key="14">
    <source>
        <dbReference type="PIRSR" id="PIRSR000127-1"/>
    </source>
</evidence>
<dbReference type="Pfam" id="PF01315">
    <property type="entry name" value="Ald_Xan_dh_C"/>
    <property type="match status" value="1"/>
</dbReference>
<dbReference type="Gene3D" id="3.30.43.10">
    <property type="entry name" value="Uridine Diphospho-n-acetylenolpyruvylglucosamine Reductase, domain 2"/>
    <property type="match status" value="1"/>
</dbReference>
<dbReference type="SUPFAM" id="SSF47741">
    <property type="entry name" value="CO dehydrogenase ISP C-domain like"/>
    <property type="match status" value="1"/>
</dbReference>
<evidence type="ECO:0000256" key="6">
    <source>
        <dbReference type="ARBA" id="ARBA00022714"/>
    </source>
</evidence>
<keyword evidence="20" id="KW-1185">Reference proteome</keyword>
<dbReference type="SMART" id="SM01008">
    <property type="entry name" value="Ald_Xan_dh_C"/>
    <property type="match status" value="1"/>
</dbReference>
<dbReference type="PANTHER" id="PTHR11908">
    <property type="entry name" value="XANTHINE DEHYDROGENASE"/>
    <property type="match status" value="1"/>
</dbReference>
<comment type="cofactor">
    <cofactor evidence="16">
        <name>Mo-molybdopterin</name>
        <dbReference type="ChEBI" id="CHEBI:71302"/>
    </cofactor>
    <text evidence="16">Binds 1 Mo-molybdopterin (Mo-MPT) cofactor per subunit.</text>
</comment>
<protein>
    <recommendedName>
        <fullName evidence="21">Aldehyde oxidase</fullName>
    </recommendedName>
</protein>
<dbReference type="InterPro" id="IPR036318">
    <property type="entry name" value="FAD-bd_PCMH-like_sf"/>
</dbReference>
<evidence type="ECO:0000256" key="8">
    <source>
        <dbReference type="ARBA" id="ARBA00022827"/>
    </source>
</evidence>
<feature type="binding site" evidence="16">
    <location>
        <position position="59"/>
    </location>
    <ligand>
        <name>[2Fe-2S] cluster</name>
        <dbReference type="ChEBI" id="CHEBI:190135"/>
        <label>1</label>
    </ligand>
</feature>
<feature type="domain" description="2Fe-2S ferredoxin-type" evidence="17">
    <location>
        <begin position="14"/>
        <end position="103"/>
    </location>
</feature>
<feature type="binding site" evidence="16">
    <location>
        <position position="1076"/>
    </location>
    <ligand>
        <name>Mo-molybdopterin</name>
        <dbReference type="ChEBI" id="CHEBI:71302"/>
    </ligand>
    <ligandPart>
        <name>Mo</name>
        <dbReference type="ChEBI" id="CHEBI:28685"/>
    </ligandPart>
</feature>
<dbReference type="Pfam" id="PF02738">
    <property type="entry name" value="MoCoBD_1"/>
    <property type="match status" value="1"/>
</dbReference>
<dbReference type="PANTHER" id="PTHR11908:SF132">
    <property type="entry name" value="ALDEHYDE OXIDASE 1-RELATED"/>
    <property type="match status" value="1"/>
</dbReference>
<evidence type="ECO:0000256" key="7">
    <source>
        <dbReference type="ARBA" id="ARBA00022723"/>
    </source>
</evidence>
<feature type="binding site" evidence="16">
    <location>
        <position position="128"/>
    </location>
    <ligand>
        <name>[2Fe-2S] cluster</name>
        <dbReference type="ChEBI" id="CHEBI:190135"/>
        <label>2</label>
    </ligand>
</feature>
<dbReference type="GO" id="GO:0005506">
    <property type="term" value="F:iron ion binding"/>
    <property type="evidence" value="ECO:0007669"/>
    <property type="project" value="InterPro"/>
</dbReference>
<dbReference type="PROSITE" id="PS51387">
    <property type="entry name" value="FAD_PCMH"/>
    <property type="match status" value="1"/>
</dbReference>
<dbReference type="PIRSF" id="PIRSF000127">
    <property type="entry name" value="Xanthine_DH"/>
    <property type="match status" value="1"/>
</dbReference>
<dbReference type="Pfam" id="PF00111">
    <property type="entry name" value="Fer2"/>
    <property type="match status" value="1"/>
</dbReference>
<comment type="cofactor">
    <cofactor evidence="16">
        <name>[2Fe-2S] cluster</name>
        <dbReference type="ChEBI" id="CHEBI:190135"/>
    </cofactor>
    <text evidence="16">Binds 2 [2Fe-2S] clusters.</text>
</comment>
<dbReference type="SMART" id="SM01092">
    <property type="entry name" value="CO_deh_flav_C"/>
    <property type="match status" value="1"/>
</dbReference>
<dbReference type="GO" id="GO:0005777">
    <property type="term" value="C:peroxisome"/>
    <property type="evidence" value="ECO:0007669"/>
    <property type="project" value="UniProtKB-SubCell"/>
</dbReference>
<sequence>MMEGDITDGSVGDPPIVVTINNKTYTVGPEVPPWTTLVDFIRERAKLPGTKYLCREGGCGVCTVVATRPDPLTPGASTTHSLHSCQTLVYSCAGWSIETIENLGNRYDGYHSLQKALTGFYGTQCGYCSPGMIMAMYGQMKSLGSVSSEDVEATLDGNLCRCTGYRPILDAFKSLATDAPEHLKNKLVDIEDAYKNKCSSTGNWCKGVCKPGSGDKNCSNKVNGLNKQAITVPEEFMVTVGAVIWYRPTSLEKLYNILRGMNPQVKVKMIAGNTGEGVYKSDFPYSAYISIASVIELYNVQADSSLSLGACLTLRRCIEAFEHMADNTPGFQHLAVLAEHWKKVANTSVRNMGSWAGNLMLKHNNPEFPSDVFLTLYTAGAKLTIGNSDTKTGVSVTLDTFLQMEMNKNVILGMTLPPIPRNVHIRTFKITPRSVNAHAYVNAGFRLKINPKNGFQVIEVPTIAYGGINPNFIQCEKAGKYLLNRKLSDSTVLLKALKLIGQEVVPNSEPQLADPKYRTLLAQTLFYKTVIKILGKRVSAIIRSGGLTLDRPLSSGSQVFDMNKETWPVGEPIPKIESTVQCSGEAEYVNDIPASPDEVHGAFVLSQYACATIKHVDPAPALAVPGVLSYVSSSDIPGKNSFVAKAGKFVDPIFAEEGVLYCGQPIGLIVAEDRDIAVKAAKLVQIEYSDIETPVLTIQEALEKGRYELAEDWQTGEAEEFTKGNFYAKFRETKHKLVGQLVQGTQFHLTMEPLSARVVPIEDGYDVFCTTQWPTETQESTAQVLGIPAHRINVSVRRIGGGYGAKISRQHIVSGAAAVAARKLKRTVRINLDLHANMAIAGWREPYLSKYEVGFDDTGRVEALKIEITSDAGHCRNNVSSGWLRGRLQNCYEFPSLIVRPLAVTTDTAANTWCRAPGSTEAVATTENIMEHIATYLQLDPLEVRKANMLTMLGPVERNVLVEDILPILEKKIMYQQRKQEIASFNKANRWRKKGLSILPLLYPLHYPSSFRYGIQVVIYEHDGTVAISHGGIEMGQGINTKVAQVAAHTLNIPLELVTVKASNTMAGANSKVTGGSYGSDLCAHGVKVACSKIIDRMTTLKEDEQTWQELVKKCHSHDLDLCERYWTASREHPDGYSIWAAASLEVELDVLTGQYLIQSCDIVEDCGRSMNPYVDIGQIEGSLIMGFGMYTSEEVKFEHDTGKKISTSTWEYKVPTAFDIPVKMNVTLLPNANNPFGVLGSKATGEPALNLTFVVVTALREAIASARADAGTTGWFTLDTPLTVEKIQQLCLVKPRQMVLRSSEEQDTLDIEDEDFVLVETQQIPDVSSESQTEDSCRLT</sequence>
<evidence type="ECO:0000256" key="13">
    <source>
        <dbReference type="ARBA" id="ARBA00034078"/>
    </source>
</evidence>
<dbReference type="InterPro" id="IPR016166">
    <property type="entry name" value="FAD-bd_PCMH"/>
</dbReference>
<dbReference type="InterPro" id="IPR000674">
    <property type="entry name" value="Ald_Oxase/Xan_DH_a/b"/>
</dbReference>
<comment type="caution">
    <text evidence="19">The sequence shown here is derived from an EMBL/GenBank/DDBJ whole genome shotgun (WGS) entry which is preliminary data.</text>
</comment>
<feature type="binding site" evidence="16">
    <location>
        <position position="772"/>
    </location>
    <ligand>
        <name>Mo-molybdopterin</name>
        <dbReference type="ChEBI" id="CHEBI:71302"/>
    </ligand>
    <ligandPart>
        <name>Mo</name>
        <dbReference type="ChEBI" id="CHEBI:28685"/>
    </ligandPart>
</feature>
<dbReference type="Gene3D" id="3.30.465.10">
    <property type="match status" value="1"/>
</dbReference>
<keyword evidence="4 16" id="KW-0500">Molybdenum</keyword>
<dbReference type="Proteomes" id="UP001497623">
    <property type="component" value="Unassembled WGS sequence"/>
</dbReference>
<evidence type="ECO:0000256" key="3">
    <source>
        <dbReference type="ARBA" id="ARBA00006849"/>
    </source>
</evidence>
<evidence type="ECO:0000313" key="20">
    <source>
        <dbReference type="Proteomes" id="UP001497623"/>
    </source>
</evidence>
<keyword evidence="12" id="KW-0576">Peroxisome</keyword>
<evidence type="ECO:0000313" key="19">
    <source>
        <dbReference type="EMBL" id="CAL4088500.1"/>
    </source>
</evidence>
<dbReference type="Pfam" id="PF00941">
    <property type="entry name" value="FAD_binding_5"/>
    <property type="match status" value="1"/>
</dbReference>
<evidence type="ECO:0000256" key="10">
    <source>
        <dbReference type="ARBA" id="ARBA00023004"/>
    </source>
</evidence>
<keyword evidence="8 15" id="KW-0274">FAD</keyword>
<feature type="binding site" evidence="15">
    <location>
        <position position="429"/>
    </location>
    <ligand>
        <name>FAD</name>
        <dbReference type="ChEBI" id="CHEBI:57692"/>
    </ligand>
</feature>
<reference evidence="19 20" key="1">
    <citation type="submission" date="2024-05" db="EMBL/GenBank/DDBJ databases">
        <authorList>
            <person name="Wallberg A."/>
        </authorList>
    </citation>
    <scope>NUCLEOTIDE SEQUENCE [LARGE SCALE GENOMIC DNA]</scope>
</reference>
<dbReference type="InterPro" id="IPR037165">
    <property type="entry name" value="AldOxase/xan_DH_Mopterin-bd_sf"/>
</dbReference>
<evidence type="ECO:0000256" key="11">
    <source>
        <dbReference type="ARBA" id="ARBA00023014"/>
    </source>
</evidence>
<dbReference type="Gene3D" id="3.30.390.50">
    <property type="entry name" value="CO dehydrogenase flavoprotein, C-terminal domain"/>
    <property type="match status" value="1"/>
</dbReference>
<evidence type="ECO:0000256" key="9">
    <source>
        <dbReference type="ARBA" id="ARBA00023002"/>
    </source>
</evidence>
<dbReference type="Gene3D" id="3.90.1170.50">
    <property type="entry name" value="Aldehyde oxidase/xanthine dehydrogenase, a/b hammerhead"/>
    <property type="match status" value="1"/>
</dbReference>
<dbReference type="InterPro" id="IPR036010">
    <property type="entry name" value="2Fe-2S_ferredoxin-like_sf"/>
</dbReference>
<proteinExistence type="inferred from homology"/>
<dbReference type="Gene3D" id="1.10.150.120">
    <property type="entry name" value="[2Fe-2S]-binding domain"/>
    <property type="match status" value="1"/>
</dbReference>
<dbReference type="GO" id="GO:0016491">
    <property type="term" value="F:oxidoreductase activity"/>
    <property type="evidence" value="ECO:0007669"/>
    <property type="project" value="UniProtKB-KW"/>
</dbReference>